<dbReference type="RefSeq" id="WP_337104534.1">
    <property type="nucleotide sequence ID" value="NZ_JAPYKS010000001.1"/>
</dbReference>
<dbReference type="SUPFAM" id="SSF55729">
    <property type="entry name" value="Acyl-CoA N-acyltransferases (Nat)"/>
    <property type="match status" value="1"/>
</dbReference>
<sequence>MDNKLVSRPLAAAAGRDKNRPSVFTDHIMDVLEHVEYRLCDGAEDLEAIYKLRYNSYLHAGMVKSDASRMVKDSFDDLPNSYRFGVFFDGTLVSTIRIHYASARYPVSPSTDVFGDVLSRRLASGETFVDPSRFAADLEWSSSLRVLPYITLRLAVVACSHFKPTYCLTAIKEEHSAFYHRIFRSEQAVPPRNYPGLTVPVHLFQSKCSENMQATLDRFPFFNSTAFEQRMLFQRPRRGELAPLTILPTAKYFEAA</sequence>
<dbReference type="Proteomes" id="UP001387293">
    <property type="component" value="Unassembled WGS sequence"/>
</dbReference>
<dbReference type="Gene3D" id="3.40.630.30">
    <property type="match status" value="1"/>
</dbReference>
<evidence type="ECO:0000259" key="1">
    <source>
        <dbReference type="Pfam" id="PF21926"/>
    </source>
</evidence>
<evidence type="ECO:0000313" key="2">
    <source>
        <dbReference type="EMBL" id="MEI9407257.1"/>
    </source>
</evidence>
<gene>
    <name evidence="2" type="ORF">O7A60_00510</name>
</gene>
<dbReference type="InterPro" id="IPR054597">
    <property type="entry name" value="FeeM_cat"/>
</dbReference>
<dbReference type="EMBL" id="JAPYKS010000001">
    <property type="protein sequence ID" value="MEI9407257.1"/>
    <property type="molecule type" value="Genomic_DNA"/>
</dbReference>
<evidence type="ECO:0000313" key="3">
    <source>
        <dbReference type="Proteomes" id="UP001387293"/>
    </source>
</evidence>
<keyword evidence="3" id="KW-1185">Reference proteome</keyword>
<comment type="caution">
    <text evidence="2">The sequence shown here is derived from an EMBL/GenBank/DDBJ whole genome shotgun (WGS) entry which is preliminary data.</text>
</comment>
<reference evidence="2 3" key="1">
    <citation type="submission" date="2022-12" db="EMBL/GenBank/DDBJ databases">
        <authorList>
            <person name="Muema E."/>
        </authorList>
    </citation>
    <scope>NUCLEOTIDE SEQUENCE [LARGE SCALE GENOMIC DNA]</scope>
    <source>
        <strain evidence="3">1326</strain>
    </source>
</reference>
<organism evidence="2 3">
    <name type="scientific">Mesorhizobium salmacidum</name>
    <dbReference type="NCBI Taxonomy" id="3015171"/>
    <lineage>
        <taxon>Bacteria</taxon>
        <taxon>Pseudomonadati</taxon>
        <taxon>Pseudomonadota</taxon>
        <taxon>Alphaproteobacteria</taxon>
        <taxon>Hyphomicrobiales</taxon>
        <taxon>Phyllobacteriaceae</taxon>
        <taxon>Mesorhizobium</taxon>
    </lineage>
</organism>
<dbReference type="Pfam" id="PF21926">
    <property type="entry name" value="FeeM"/>
    <property type="match status" value="1"/>
</dbReference>
<accession>A0ABU8KPI5</accession>
<dbReference type="InterPro" id="IPR016181">
    <property type="entry name" value="Acyl_CoA_acyltransferase"/>
</dbReference>
<proteinExistence type="predicted"/>
<feature type="domain" description="N-acyl amino acid synthase FeeM catalytic core" evidence="1">
    <location>
        <begin position="48"/>
        <end position="205"/>
    </location>
</feature>
<protein>
    <recommendedName>
        <fullName evidence="1">N-acyl amino acid synthase FeeM catalytic core domain-containing protein</fullName>
    </recommendedName>
</protein>
<name>A0ABU8KPI5_9HYPH</name>